<dbReference type="PANTHER" id="PTHR33932:SF4">
    <property type="entry name" value="NA(+)_H(+) ANTIPORTER SUBUNIT B"/>
    <property type="match status" value="1"/>
</dbReference>
<keyword evidence="6 7" id="KW-0472">Membrane</keyword>
<proteinExistence type="inferred from homology"/>
<accession>A0A1G7KVX4</accession>
<organism evidence="9 10">
    <name type="scientific">Lentzea fradiae</name>
    <dbReference type="NCBI Taxonomy" id="200378"/>
    <lineage>
        <taxon>Bacteria</taxon>
        <taxon>Bacillati</taxon>
        <taxon>Actinomycetota</taxon>
        <taxon>Actinomycetes</taxon>
        <taxon>Pseudonocardiales</taxon>
        <taxon>Pseudonocardiaceae</taxon>
        <taxon>Lentzea</taxon>
    </lineage>
</organism>
<dbReference type="InterPro" id="IPR050622">
    <property type="entry name" value="CPA3_antiporter_subunitB"/>
</dbReference>
<dbReference type="Pfam" id="PF04039">
    <property type="entry name" value="MnhB"/>
    <property type="match status" value="1"/>
</dbReference>
<keyword evidence="4 7" id="KW-0812">Transmembrane</keyword>
<dbReference type="EMBL" id="FNCC01000001">
    <property type="protein sequence ID" value="SDF41224.1"/>
    <property type="molecule type" value="Genomic_DNA"/>
</dbReference>
<evidence type="ECO:0000313" key="10">
    <source>
        <dbReference type="Proteomes" id="UP000199623"/>
    </source>
</evidence>
<evidence type="ECO:0000313" key="9">
    <source>
        <dbReference type="EMBL" id="SDF41224.1"/>
    </source>
</evidence>
<evidence type="ECO:0000256" key="1">
    <source>
        <dbReference type="ARBA" id="ARBA00004651"/>
    </source>
</evidence>
<dbReference type="AlphaFoldDB" id="A0A1G7KVX4"/>
<evidence type="ECO:0000256" key="5">
    <source>
        <dbReference type="ARBA" id="ARBA00022989"/>
    </source>
</evidence>
<dbReference type="Proteomes" id="UP000199623">
    <property type="component" value="Unassembled WGS sequence"/>
</dbReference>
<comment type="similarity">
    <text evidence="2">Belongs to the CPA3 antiporters (TC 2.A.63) subunit B family.</text>
</comment>
<evidence type="ECO:0000256" key="2">
    <source>
        <dbReference type="ARBA" id="ARBA00009425"/>
    </source>
</evidence>
<dbReference type="GO" id="GO:0005886">
    <property type="term" value="C:plasma membrane"/>
    <property type="evidence" value="ECO:0007669"/>
    <property type="project" value="UniProtKB-SubCell"/>
</dbReference>
<comment type="subcellular location">
    <subcellularLocation>
        <location evidence="1">Cell membrane</location>
        <topology evidence="1">Multi-pass membrane protein</topology>
    </subcellularLocation>
</comment>
<keyword evidence="10" id="KW-1185">Reference proteome</keyword>
<keyword evidence="5 7" id="KW-1133">Transmembrane helix</keyword>
<evidence type="ECO:0000256" key="4">
    <source>
        <dbReference type="ARBA" id="ARBA00022692"/>
    </source>
</evidence>
<evidence type="ECO:0000256" key="3">
    <source>
        <dbReference type="ARBA" id="ARBA00022475"/>
    </source>
</evidence>
<gene>
    <name evidence="9" type="ORF">SAMN05216553_101510</name>
</gene>
<dbReference type="STRING" id="200378.SAMN05216553_101510"/>
<name>A0A1G7KVX4_9PSEU</name>
<sequence>MVSPGESDETPDSMVRVVARRLPGPSLMVAAALIAKGYAEVGDGFAAGVIVALAIALVYVALGGEAAEAALPLLRHAPKLAVGGLLLALASGFFPLALGEPPVSHRPAPGEHVVKIGVLELFTPLLFDIGVFLLVVGVLTILLHHLARPRGEARR</sequence>
<evidence type="ECO:0000256" key="6">
    <source>
        <dbReference type="ARBA" id="ARBA00023136"/>
    </source>
</evidence>
<dbReference type="InterPro" id="IPR007182">
    <property type="entry name" value="MnhB"/>
</dbReference>
<feature type="domain" description="Na+/H+ antiporter MnhB subunit-related protein" evidence="8">
    <location>
        <begin position="14"/>
        <end position="140"/>
    </location>
</feature>
<evidence type="ECO:0000259" key="8">
    <source>
        <dbReference type="Pfam" id="PF04039"/>
    </source>
</evidence>
<keyword evidence="3" id="KW-1003">Cell membrane</keyword>
<evidence type="ECO:0000256" key="7">
    <source>
        <dbReference type="SAM" id="Phobius"/>
    </source>
</evidence>
<feature type="transmembrane region" description="Helical" evidence="7">
    <location>
        <begin position="79"/>
        <end position="98"/>
    </location>
</feature>
<dbReference type="PANTHER" id="PTHR33932">
    <property type="entry name" value="NA(+)/H(+) ANTIPORTER SUBUNIT B"/>
    <property type="match status" value="1"/>
</dbReference>
<feature type="transmembrane region" description="Helical" evidence="7">
    <location>
        <begin position="45"/>
        <end position="67"/>
    </location>
</feature>
<reference evidence="10" key="1">
    <citation type="submission" date="2016-10" db="EMBL/GenBank/DDBJ databases">
        <authorList>
            <person name="Varghese N."/>
            <person name="Submissions S."/>
        </authorList>
    </citation>
    <scope>NUCLEOTIDE SEQUENCE [LARGE SCALE GENOMIC DNA]</scope>
    <source>
        <strain evidence="10">CGMCC 4.3506</strain>
    </source>
</reference>
<feature type="transmembrane region" description="Helical" evidence="7">
    <location>
        <begin position="125"/>
        <end position="147"/>
    </location>
</feature>
<protein>
    <submittedName>
        <fullName evidence="9">Multicomponent Na+:H+ antiporter subunit A/multicomponent Na+:H+ antiporter subunit B</fullName>
    </submittedName>
</protein>